<accession>A0ABQ4K230</accession>
<sequence>MVMMLAFVMMVAMLMVMMLMFMMMVAMLMVMMLTFMMMVAMLMVMMLAFVMMVAMLMVMMLTFMMMVPMLMVMMPATMMMVVTIIPIPDFSTSANKSFPTSSVSVSFIAAKVIFFIFKIHIHLSYKFIEVGRPVIKILEIVEMDWTNE</sequence>
<evidence type="ECO:0000313" key="3">
    <source>
        <dbReference type="Proteomes" id="UP000680279"/>
    </source>
</evidence>
<reference evidence="2 3" key="1">
    <citation type="submission" date="2021-03" db="EMBL/GenBank/DDBJ databases">
        <title>Antimicrobial resistance genes in bacteria isolated from Japanese honey, and their potential for conferring macrolide and lincosamide resistance in the American foulbrood pathogen Paenibacillus larvae.</title>
        <authorList>
            <person name="Okamoto M."/>
            <person name="Kumagai M."/>
            <person name="Kanamori H."/>
            <person name="Takamatsu D."/>
        </authorList>
    </citation>
    <scope>NUCLEOTIDE SEQUENCE [LARGE SCALE GENOMIC DNA]</scope>
    <source>
        <strain evidence="2 3">J1TS3</strain>
    </source>
</reference>
<name>A0ABQ4K230_9BACI</name>
<comment type="caution">
    <text evidence="2">The sequence shown here is derived from an EMBL/GenBank/DDBJ whole genome shotgun (WGS) entry which is preliminary data.</text>
</comment>
<dbReference type="EMBL" id="BOQT01000002">
    <property type="protein sequence ID" value="GIN19816.1"/>
    <property type="molecule type" value="Genomic_DNA"/>
</dbReference>
<dbReference type="Proteomes" id="UP000680279">
    <property type="component" value="Unassembled WGS sequence"/>
</dbReference>
<evidence type="ECO:0000256" key="1">
    <source>
        <dbReference type="SAM" id="Phobius"/>
    </source>
</evidence>
<keyword evidence="1" id="KW-0812">Transmembrane</keyword>
<protein>
    <recommendedName>
        <fullName evidence="4">NADH dehydrogenase subunit 6</fullName>
    </recommendedName>
</protein>
<evidence type="ECO:0008006" key="4">
    <source>
        <dbReference type="Google" id="ProtNLM"/>
    </source>
</evidence>
<evidence type="ECO:0000313" key="2">
    <source>
        <dbReference type="EMBL" id="GIN19816.1"/>
    </source>
</evidence>
<gene>
    <name evidence="2" type="ORF">J1TS3_09500</name>
</gene>
<proteinExistence type="predicted"/>
<organism evidence="2 3">
    <name type="scientific">Siminovitchia fordii</name>
    <dbReference type="NCBI Taxonomy" id="254759"/>
    <lineage>
        <taxon>Bacteria</taxon>
        <taxon>Bacillati</taxon>
        <taxon>Bacillota</taxon>
        <taxon>Bacilli</taxon>
        <taxon>Bacillales</taxon>
        <taxon>Bacillaceae</taxon>
        <taxon>Siminovitchia</taxon>
    </lineage>
</organism>
<keyword evidence="3" id="KW-1185">Reference proteome</keyword>
<keyword evidence="1" id="KW-0472">Membrane</keyword>
<feature type="transmembrane region" description="Helical" evidence="1">
    <location>
        <begin position="103"/>
        <end position="123"/>
    </location>
</feature>
<keyword evidence="1" id="KW-1133">Transmembrane helix</keyword>